<evidence type="ECO:0008006" key="7">
    <source>
        <dbReference type="Google" id="ProtNLM"/>
    </source>
</evidence>
<dbReference type="GeneID" id="72466831"/>
<keyword evidence="1 2" id="KW-0732">Signal</keyword>
<feature type="chain" id="PRO_5040489163" description="Glycosyl hydrolase-like 10 domain-containing protein" evidence="2">
    <location>
        <begin position="29"/>
        <end position="576"/>
    </location>
</feature>
<dbReference type="Proteomes" id="UP000825483">
    <property type="component" value="Unassembled WGS sequence"/>
</dbReference>
<dbReference type="EMBL" id="BPUB01000002">
    <property type="protein sequence ID" value="GJG59131.1"/>
    <property type="molecule type" value="Genomic_DNA"/>
</dbReference>
<proteinExistence type="predicted"/>
<dbReference type="InterPro" id="IPR026444">
    <property type="entry name" value="Secre_tail"/>
</dbReference>
<evidence type="ECO:0000313" key="6">
    <source>
        <dbReference type="Proteomes" id="UP000825483"/>
    </source>
</evidence>
<reference evidence="5" key="1">
    <citation type="journal article" date="2022" name="Int. J. Syst. Evol. Microbiol.">
        <title>Prevotella lacticifex sp. nov., isolated from the rumen of cows.</title>
        <authorList>
            <person name="Shinkai T."/>
            <person name="Ikeyama N."/>
            <person name="Kumagai M."/>
            <person name="Ohmori H."/>
            <person name="Sakamoto M."/>
            <person name="Ohkuma M."/>
            <person name="Mitsumori M."/>
        </authorList>
    </citation>
    <scope>NUCLEOTIDE SEQUENCE</scope>
    <source>
        <strain evidence="5">R5076</strain>
    </source>
</reference>
<dbReference type="PANTHER" id="PTHR43405">
    <property type="entry name" value="GLYCOSYL HYDROLASE DIGH"/>
    <property type="match status" value="1"/>
</dbReference>
<gene>
    <name evidence="5" type="ORF">PRLR5076_19820</name>
</gene>
<sequence>MNTKDITIKAMAVAISLFCNISINIAAAQSLPGLSLPPTDKHEVRAVWLTTLKNLDWPKTLAKDNISMAKQKEDLRQILDKYRQANINTVLFQTVVRATTVYPSSIEPWDACMTGRQGGHPGYDPLAFAIEECHKRGMEIQAWIATLPVGPYDGNAAKRLRRLGYKMFKLEGDAFLDPSSPKTGDLVASLAREITTHYDIDGIHLDYIRYPEMLPVPKNESISQWRRNNITEIVRKVHDAVKDEKPWVKISCSPIGKYSDLSRYSSNNWNARDRVSQDAQLWLRTGIMDQIYPMIYFRGNNFYPFAADWAENSHGRTVVAGLGTYFLNSREGGKYGWTIDDIRSEMTAARWLGIGTAHFRSAFFTSNEQGIYNFASLCFAPYPALVPPMKWECSDKPSKPLGLTIVGDRLTISDDRNVGRSISYNLYASDLWPVDTESPENLFLCNIRSKEVKLPTNTLWRPRFFAVTATDRYGNESAPIQSWTAPKPAKGQLVCDNSYVVLSKSMTDDIKKGGYDLVISNAEGQNIMRKKILYTEKDGKIDVRNLPDGIYFVRLSRNEIKRKTENTHPGFFIIRR</sequence>
<evidence type="ECO:0000256" key="2">
    <source>
        <dbReference type="SAM" id="SignalP"/>
    </source>
</evidence>
<dbReference type="Pfam" id="PF02638">
    <property type="entry name" value="GHL10"/>
    <property type="match status" value="1"/>
</dbReference>
<name>A0A9R1CAP2_9BACT</name>
<feature type="domain" description="Secretion system C-terminal sorting" evidence="4">
    <location>
        <begin position="486"/>
        <end position="560"/>
    </location>
</feature>
<dbReference type="InterPro" id="IPR017853">
    <property type="entry name" value="GH"/>
</dbReference>
<accession>A0A9R1CAP2</accession>
<evidence type="ECO:0000259" key="3">
    <source>
        <dbReference type="Pfam" id="PF02638"/>
    </source>
</evidence>
<protein>
    <recommendedName>
        <fullName evidence="7">Glycosyl hydrolase-like 10 domain-containing protein</fullName>
    </recommendedName>
</protein>
<evidence type="ECO:0000256" key="1">
    <source>
        <dbReference type="ARBA" id="ARBA00022729"/>
    </source>
</evidence>
<keyword evidence="6" id="KW-1185">Reference proteome</keyword>
<dbReference type="InterPro" id="IPR003790">
    <property type="entry name" value="GHL10"/>
</dbReference>
<dbReference type="RefSeq" id="WP_223928870.1">
    <property type="nucleotide sequence ID" value="NZ_BPTU01000001.1"/>
</dbReference>
<feature type="domain" description="Glycosyl hydrolase-like 10" evidence="3">
    <location>
        <begin position="43"/>
        <end position="302"/>
    </location>
</feature>
<dbReference type="PANTHER" id="PTHR43405:SF1">
    <property type="entry name" value="GLYCOSYL HYDROLASE DIGH"/>
    <property type="match status" value="1"/>
</dbReference>
<dbReference type="SUPFAM" id="SSF51445">
    <property type="entry name" value="(Trans)glycosidases"/>
    <property type="match status" value="1"/>
</dbReference>
<comment type="caution">
    <text evidence="5">The sequence shown here is derived from an EMBL/GenBank/DDBJ whole genome shotgun (WGS) entry which is preliminary data.</text>
</comment>
<feature type="signal peptide" evidence="2">
    <location>
        <begin position="1"/>
        <end position="28"/>
    </location>
</feature>
<evidence type="ECO:0000313" key="5">
    <source>
        <dbReference type="EMBL" id="GJG59131.1"/>
    </source>
</evidence>
<dbReference type="Pfam" id="PF18962">
    <property type="entry name" value="Por_Secre_tail"/>
    <property type="match status" value="1"/>
</dbReference>
<dbReference type="InterPro" id="IPR052177">
    <property type="entry name" value="Divisome_Glycosyl_Hydrolase"/>
</dbReference>
<dbReference type="AlphaFoldDB" id="A0A9R1CAP2"/>
<organism evidence="5 6">
    <name type="scientific">Prevotella lacticifex</name>
    <dbReference type="NCBI Taxonomy" id="2854755"/>
    <lineage>
        <taxon>Bacteria</taxon>
        <taxon>Pseudomonadati</taxon>
        <taxon>Bacteroidota</taxon>
        <taxon>Bacteroidia</taxon>
        <taxon>Bacteroidales</taxon>
        <taxon>Prevotellaceae</taxon>
        <taxon>Prevotella</taxon>
    </lineage>
</organism>
<evidence type="ECO:0000259" key="4">
    <source>
        <dbReference type="Pfam" id="PF18962"/>
    </source>
</evidence>
<dbReference type="Gene3D" id="3.20.20.80">
    <property type="entry name" value="Glycosidases"/>
    <property type="match status" value="2"/>
</dbReference>